<feature type="domain" description="SnoaL-like" evidence="1">
    <location>
        <begin position="12"/>
        <end position="106"/>
    </location>
</feature>
<evidence type="ECO:0000313" key="2">
    <source>
        <dbReference type="EMBL" id="MFC3231530.1"/>
    </source>
</evidence>
<dbReference type="Proteomes" id="UP001595528">
    <property type="component" value="Unassembled WGS sequence"/>
</dbReference>
<dbReference type="EMBL" id="JBHRTR010000054">
    <property type="protein sequence ID" value="MFC3231530.1"/>
    <property type="molecule type" value="Genomic_DNA"/>
</dbReference>
<proteinExistence type="predicted"/>
<evidence type="ECO:0000313" key="3">
    <source>
        <dbReference type="Proteomes" id="UP001595528"/>
    </source>
</evidence>
<keyword evidence="3" id="KW-1185">Reference proteome</keyword>
<dbReference type="InterPro" id="IPR037401">
    <property type="entry name" value="SnoaL-like"/>
</dbReference>
<gene>
    <name evidence="2" type="ORF">ACFOGJ_30060</name>
</gene>
<dbReference type="RefSeq" id="WP_379907026.1">
    <property type="nucleotide sequence ID" value="NZ_JBHRTR010000054.1"/>
</dbReference>
<accession>A0ABV7LAI0</accession>
<protein>
    <submittedName>
        <fullName evidence="2">Nuclear transport factor 2 family protein</fullName>
    </submittedName>
</protein>
<dbReference type="Gene3D" id="3.10.450.50">
    <property type="match status" value="1"/>
</dbReference>
<evidence type="ECO:0000259" key="1">
    <source>
        <dbReference type="Pfam" id="PF12680"/>
    </source>
</evidence>
<dbReference type="InterPro" id="IPR032710">
    <property type="entry name" value="NTF2-like_dom_sf"/>
</dbReference>
<comment type="caution">
    <text evidence="2">The sequence shown here is derived from an EMBL/GenBank/DDBJ whole genome shotgun (WGS) entry which is preliminary data.</text>
</comment>
<name>A0ABV7LAI0_9PROT</name>
<sequence length="130" mass="14195">MPFDSDSARRLVDAYLSAWNLEHRADRDAVLARIWAPDGRYVDPRADVRGRAALVDLIEERRAARPGARLVVTSVVDLHHDMARFAWHLVAADGSPQPESIDIVQVDPEGRLALVVGFFGPLAATATTAG</sequence>
<reference evidence="3" key="1">
    <citation type="journal article" date="2019" name="Int. J. Syst. Evol. Microbiol.">
        <title>The Global Catalogue of Microorganisms (GCM) 10K type strain sequencing project: providing services to taxonomists for standard genome sequencing and annotation.</title>
        <authorList>
            <consortium name="The Broad Institute Genomics Platform"/>
            <consortium name="The Broad Institute Genome Sequencing Center for Infectious Disease"/>
            <person name="Wu L."/>
            <person name="Ma J."/>
        </authorList>
    </citation>
    <scope>NUCLEOTIDE SEQUENCE [LARGE SCALE GENOMIC DNA]</scope>
    <source>
        <strain evidence="3">KCTC 42964</strain>
    </source>
</reference>
<organism evidence="2 3">
    <name type="scientific">Marinibaculum pumilum</name>
    <dbReference type="NCBI Taxonomy" id="1766165"/>
    <lineage>
        <taxon>Bacteria</taxon>
        <taxon>Pseudomonadati</taxon>
        <taxon>Pseudomonadota</taxon>
        <taxon>Alphaproteobacteria</taxon>
        <taxon>Rhodospirillales</taxon>
        <taxon>Rhodospirillaceae</taxon>
        <taxon>Marinibaculum</taxon>
    </lineage>
</organism>
<dbReference type="SUPFAM" id="SSF54427">
    <property type="entry name" value="NTF2-like"/>
    <property type="match status" value="1"/>
</dbReference>
<dbReference type="Pfam" id="PF12680">
    <property type="entry name" value="SnoaL_2"/>
    <property type="match status" value="1"/>
</dbReference>